<organism evidence="2 3">
    <name type="scientific">Tricholomella constricta</name>
    <dbReference type="NCBI Taxonomy" id="117010"/>
    <lineage>
        <taxon>Eukaryota</taxon>
        <taxon>Fungi</taxon>
        <taxon>Dikarya</taxon>
        <taxon>Basidiomycota</taxon>
        <taxon>Agaricomycotina</taxon>
        <taxon>Agaricomycetes</taxon>
        <taxon>Agaricomycetidae</taxon>
        <taxon>Agaricales</taxon>
        <taxon>Tricholomatineae</taxon>
        <taxon>Lyophyllaceae</taxon>
        <taxon>Tricholomella</taxon>
    </lineage>
</organism>
<dbReference type="Proteomes" id="UP000565441">
    <property type="component" value="Unassembled WGS sequence"/>
</dbReference>
<dbReference type="AlphaFoldDB" id="A0A8H5HMM9"/>
<evidence type="ECO:0000313" key="3">
    <source>
        <dbReference type="Proteomes" id="UP000565441"/>
    </source>
</evidence>
<sequence length="565" mass="62476">MPVMTASRIPESQPRSKLRSLLQTRSLRDLQATPPPLKPPIPEKSRRRVLQVNGPYVVREVCPPMPEPSQAEMLQAPYVRSQSPPSMQVSPFIAATRTSFDSGPSRSISPYTQNRTHHILQSNLDNSTDTRTRRSVTGTIAFPDGATPQGLRNPPVDPRKTRRYCTDFGLGRDESTPSMLTPPSPSLPVYDNSSLASTPLAMYTETETDSDTSSADHTLEFSFPQPPLIDESESLRLRRMHSSPMFSSQETDAVKDFLRKRWGAVQVSMSKGLPTPYDQWAGVGDFFKDSSQNMDHEGEFNFSLINRVTTESSPQGSRENPQSLTSSLTRDRKLSTPTAFPTSSKLENDASWKRATTAPTLTRDREFQSEGTSLSHTRPSYSAWKETNTAATPSQRSVQLPFEVSKPLDRLDISIEKLKAHDPRAHQINRAAAVPWEYQSASKPQPSLPISPPSLASAGRQKPTHRSNISVPLAGLGLADVNNIRTGSPKSLGAPFNHRSTRSHAVIRVPTNLNQEPMPKSFIDITPEQDNQRGTSGIRMRKLLARASVGVLEWGKGLVGKKNVQ</sequence>
<feature type="region of interest" description="Disordered" evidence="1">
    <location>
        <begin position="1"/>
        <end position="47"/>
    </location>
</feature>
<reference evidence="2 3" key="1">
    <citation type="journal article" date="2020" name="ISME J.">
        <title>Uncovering the hidden diversity of litter-decomposition mechanisms in mushroom-forming fungi.</title>
        <authorList>
            <person name="Floudas D."/>
            <person name="Bentzer J."/>
            <person name="Ahren D."/>
            <person name="Johansson T."/>
            <person name="Persson P."/>
            <person name="Tunlid A."/>
        </authorList>
    </citation>
    <scope>NUCLEOTIDE SEQUENCE [LARGE SCALE GENOMIC DNA]</scope>
    <source>
        <strain evidence="2 3">CBS 661.87</strain>
    </source>
</reference>
<feature type="region of interest" description="Disordered" evidence="1">
    <location>
        <begin position="139"/>
        <end position="191"/>
    </location>
</feature>
<evidence type="ECO:0000313" key="2">
    <source>
        <dbReference type="EMBL" id="KAF5385886.1"/>
    </source>
</evidence>
<feature type="compositionally biased region" description="Polar residues" evidence="1">
    <location>
        <begin position="309"/>
        <end position="328"/>
    </location>
</feature>
<dbReference type="EMBL" id="JAACJP010000003">
    <property type="protein sequence ID" value="KAF5385886.1"/>
    <property type="molecule type" value="Genomic_DNA"/>
</dbReference>
<dbReference type="OrthoDB" id="2943593at2759"/>
<comment type="caution">
    <text evidence="2">The sequence shown here is derived from an EMBL/GenBank/DDBJ whole genome shotgun (WGS) entry which is preliminary data.</text>
</comment>
<accession>A0A8H5HMM9</accession>
<feature type="compositionally biased region" description="Polar residues" evidence="1">
    <location>
        <begin position="335"/>
        <end position="345"/>
    </location>
</feature>
<evidence type="ECO:0000256" key="1">
    <source>
        <dbReference type="SAM" id="MobiDB-lite"/>
    </source>
</evidence>
<feature type="compositionally biased region" description="Pro residues" evidence="1">
    <location>
        <begin position="33"/>
        <end position="42"/>
    </location>
</feature>
<protein>
    <submittedName>
        <fullName evidence="2">Uncharacterized protein</fullName>
    </submittedName>
</protein>
<gene>
    <name evidence="2" type="ORF">D9615_002472</name>
</gene>
<name>A0A8H5HMM9_9AGAR</name>
<proteinExistence type="predicted"/>
<feature type="region of interest" description="Disordered" evidence="1">
    <location>
        <begin position="437"/>
        <end position="468"/>
    </location>
</feature>
<keyword evidence="3" id="KW-1185">Reference proteome</keyword>
<feature type="compositionally biased region" description="Polar residues" evidence="1">
    <location>
        <begin position="369"/>
        <end position="398"/>
    </location>
</feature>
<feature type="region of interest" description="Disordered" evidence="1">
    <location>
        <begin position="309"/>
        <end position="398"/>
    </location>
</feature>